<evidence type="ECO:0000313" key="7">
    <source>
        <dbReference type="EMBL" id="KAF1811191.1"/>
    </source>
</evidence>
<dbReference type="Pfam" id="PF23664">
    <property type="entry name" value="Ig_Pom152"/>
    <property type="match status" value="2"/>
</dbReference>
<dbReference type="Pfam" id="PF24519">
    <property type="entry name" value="Ig-like_Pom152_1"/>
    <property type="match status" value="1"/>
</dbReference>
<sequence>MNGTPRLSSAFPGTPQTTRRRGYGQDGGNPQSRSRTSPLLKLPAEDDSQEEYHPVISPDLIDPATQRLSVLGVYIALWIWRLHDFYSLWIDDTESFWLFMKWVAIDCAFLYGLFALHIPWLEWSPAFRLVLFMGHAVLDGMLMFKIGLPLQSWIVAFIKTFWDSELAISERRVKPGHLLHNASLILGKQVIHILPEGSAALNPDGTPLCIGTTNQPVEMPILINQTTPIFIELLRADLNENVVEKIEINSKETRKLMKQALKAHKPNSNEPIVLKYPIRKTGLYKLSKIVDESRLEVRPRPSTVYVVQCPEGRFKESGKNKCSGELSNFVLEIEGTPPMRIKYRKEVNGIRARATLQGIQPDGFISPLSRHQSSGAPSAADAPDLSYAQPHRVLVPINETLDASGNWVYEIELVQDALGNAISYIEGPEESYSSTKKMAPTQTFEVHDRPRVSLVDCTPDRPLRVARGLSAQLPLDYSSSGSVLDFPLSVEYRFTPEEALLPNGEHSDRSPLTKSTIRFRDQKPSVEMPGLYTIQSVSSNFCEGDIHEPSSCTVLNPPEPSISVSTENIFDKCAGSPIGLRVSADLTGTPPFRVRVQIQKDGEKQPRAVYHDFRKLKGQFELTPPEAGSYTYTITGISDSVYETRHLSDKDLVIRQTVRPAASAHFTSSTTQPACIDESVPLQVRLLGEAPWALEYELVHAGKRKRQKVSNITDEEFTIETSRLSTGGEYTVALSSVTDKSGCRELLTAETKINVRHQRPKASFGVIDAKRAVKILTGKIVQLPIRLTGRPPFKVEFTWVSPSDPGNVVTDTQQFDKPNGILSVNKEGTYELVGITDVDCKGVVERQNGAGLFTVSSIPRPQLDIPASQRVRKDEVKYVKTEVCEGDEDYLELVLSGQPPFTVKYTEHHAPIRSSSKKLGYQKPLQGQKSLRKRELNPATESASIRMDTSDAGVLTYTFSELSDSNYDHDPKRHNPVTVEQTVFERPTAYFSNPGKTYSCCATEGDGDEIIPVELNGVPPFSIDVEIRHSGTARPEMLTFRGVEKRQHELRIPHSSLQLGHSSLIIRKVLDSRGCQSKSEVGVPAESSRVHISMHEAPSVSPMEAKTDYCVGEHLAFALSGKGPFEVFYNFKKDRKAKVRTNEFRRVADEAGPFTVTGIKDSSSNCRTSTHIAKFVRPLPAVRLSKGRYSVVDIHEGSEAEILFEFEGTPPFEFTYTRSTNAEKGRKSVVLESRMATSYEYEMKIKASEEGTYEVIAIRDKYCGYSKHGVQGSRNQKLLTE</sequence>
<feature type="domain" description="Nucleoporin POM152 Ig-like" evidence="4">
    <location>
        <begin position="1184"/>
        <end position="1263"/>
    </location>
</feature>
<feature type="compositionally biased region" description="Low complexity" evidence="1">
    <location>
        <begin position="373"/>
        <end position="383"/>
    </location>
</feature>
<feature type="domain" description="Nucleoporin POM152 immunoglobulin-like" evidence="2">
    <location>
        <begin position="882"/>
        <end position="983"/>
    </location>
</feature>
<evidence type="ECO:0000259" key="6">
    <source>
        <dbReference type="Pfam" id="PF24527"/>
    </source>
</evidence>
<dbReference type="Proteomes" id="UP000504638">
    <property type="component" value="Unplaced"/>
</dbReference>
<dbReference type="RefSeq" id="XP_033532822.1">
    <property type="nucleotide sequence ID" value="XM_033677604.1"/>
</dbReference>
<keyword evidence="8" id="KW-1185">Reference proteome</keyword>
<proteinExistence type="predicted"/>
<dbReference type="InterPro" id="IPR056543">
    <property type="entry name" value="Ig-like_POM152_9th"/>
</dbReference>
<accession>A0A6G1FZT6</accession>
<evidence type="ECO:0000259" key="4">
    <source>
        <dbReference type="Pfam" id="PF24312"/>
    </source>
</evidence>
<dbReference type="GO" id="GO:0006999">
    <property type="term" value="P:nuclear pore organization"/>
    <property type="evidence" value="ECO:0007669"/>
    <property type="project" value="TreeGrafter"/>
</dbReference>
<evidence type="ECO:0000259" key="2">
    <source>
        <dbReference type="Pfam" id="PF23664"/>
    </source>
</evidence>
<feature type="domain" description="Nucleoporin POM152 first Ig-like" evidence="5">
    <location>
        <begin position="198"/>
        <end position="306"/>
    </location>
</feature>
<feature type="domain" description="Nucleoporin POM152 immunoglobulin-like" evidence="2">
    <location>
        <begin position="556"/>
        <end position="660"/>
    </location>
</feature>
<gene>
    <name evidence="7 9" type="ORF">P152DRAFT_438239</name>
</gene>
<feature type="domain" description="Nucleoporin POM152 N-terminal transmembrane" evidence="3">
    <location>
        <begin position="62"/>
        <end position="146"/>
    </location>
</feature>
<dbReference type="InterPro" id="IPR056541">
    <property type="entry name" value="Ig-like_POM152"/>
</dbReference>
<dbReference type="InterPro" id="IPR056540">
    <property type="entry name" value="TMD_POM152"/>
</dbReference>
<feature type="region of interest" description="Disordered" evidence="1">
    <location>
        <begin position="363"/>
        <end position="383"/>
    </location>
</feature>
<protein>
    <submittedName>
        <fullName evidence="7 9">Nuclear envelope pore membrane protein</fullName>
    </submittedName>
</protein>
<dbReference type="Pfam" id="PF24097">
    <property type="entry name" value="TMD_POM152"/>
    <property type="match status" value="1"/>
</dbReference>
<feature type="region of interest" description="Disordered" evidence="1">
    <location>
        <begin position="1"/>
        <end position="38"/>
    </location>
</feature>
<dbReference type="PANTHER" id="PTHR28206:SF1">
    <property type="entry name" value="NUCLEOPORIN POM152"/>
    <property type="match status" value="1"/>
</dbReference>
<reference evidence="7 9" key="1">
    <citation type="submission" date="2020-01" db="EMBL/GenBank/DDBJ databases">
        <authorList>
            <consortium name="DOE Joint Genome Institute"/>
            <person name="Haridas S."/>
            <person name="Albert R."/>
            <person name="Binder M."/>
            <person name="Bloem J."/>
            <person name="Labutti K."/>
            <person name="Salamov A."/>
            <person name="Andreopoulos B."/>
            <person name="Baker S.E."/>
            <person name="Barry K."/>
            <person name="Bills G."/>
            <person name="Bluhm B.H."/>
            <person name="Cannon C."/>
            <person name="Castanera R."/>
            <person name="Culley D.E."/>
            <person name="Daum C."/>
            <person name="Ezra D."/>
            <person name="Gonzalez J.B."/>
            <person name="Henrissat B."/>
            <person name="Kuo A."/>
            <person name="Liang C."/>
            <person name="Lipzen A."/>
            <person name="Lutzoni F."/>
            <person name="Magnuson J."/>
            <person name="Mondo S."/>
            <person name="Nolan M."/>
            <person name="Ohm R."/>
            <person name="Pangilinan J."/>
            <person name="Park H.-J."/>
            <person name="Ramirez L."/>
            <person name="Alfaro M."/>
            <person name="Sun H."/>
            <person name="Tritt A."/>
            <person name="Yoshinaga Y."/>
            <person name="Zwiers L.-H."/>
            <person name="Turgeon B.G."/>
            <person name="Goodwin S.B."/>
            <person name="Spatafora J.W."/>
            <person name="Crous P.W."/>
            <person name="Grigoriev I.V."/>
        </authorList>
    </citation>
    <scope>NUCLEOTIDE SEQUENCE</scope>
    <source>
        <strain evidence="7 9">CBS 781.70</strain>
    </source>
</reference>
<feature type="domain" description="Nucleoporin POM152 ninth Ig-like" evidence="6">
    <location>
        <begin position="1098"/>
        <end position="1174"/>
    </location>
</feature>
<dbReference type="GO" id="GO:0017056">
    <property type="term" value="F:structural constituent of nuclear pore"/>
    <property type="evidence" value="ECO:0007669"/>
    <property type="project" value="InterPro"/>
</dbReference>
<reference evidence="9" key="2">
    <citation type="submission" date="2020-04" db="EMBL/GenBank/DDBJ databases">
        <authorList>
            <consortium name="NCBI Genome Project"/>
        </authorList>
    </citation>
    <scope>NUCLEOTIDE SEQUENCE</scope>
    <source>
        <strain evidence="9">CBS 781.70</strain>
    </source>
</reference>
<evidence type="ECO:0000259" key="3">
    <source>
        <dbReference type="Pfam" id="PF24097"/>
    </source>
</evidence>
<dbReference type="Pfam" id="PF24312">
    <property type="entry name" value="Ig-like_POM152"/>
    <property type="match status" value="3"/>
</dbReference>
<dbReference type="InterPro" id="IPR056542">
    <property type="entry name" value="Ig-like_POM152_1st"/>
</dbReference>
<feature type="domain" description="Nucleoporin POM152 Ig-like" evidence="4">
    <location>
        <begin position="449"/>
        <end position="552"/>
    </location>
</feature>
<dbReference type="InterPro" id="IPR056544">
    <property type="entry name" value="Ig_POM152"/>
</dbReference>
<feature type="compositionally biased region" description="Polar residues" evidence="1">
    <location>
        <begin position="28"/>
        <end position="37"/>
    </location>
</feature>
<dbReference type="OrthoDB" id="5529162at2759"/>
<dbReference type="InterPro" id="IPR037701">
    <property type="entry name" value="Pom152"/>
</dbReference>
<dbReference type="GO" id="GO:0070762">
    <property type="term" value="C:nuclear pore transmembrane ring"/>
    <property type="evidence" value="ECO:0007669"/>
    <property type="project" value="TreeGrafter"/>
</dbReference>
<feature type="domain" description="Nucleoporin POM152 Ig-like" evidence="4">
    <location>
        <begin position="759"/>
        <end position="847"/>
    </location>
</feature>
<reference evidence="9" key="3">
    <citation type="submission" date="2025-04" db="UniProtKB">
        <authorList>
            <consortium name="RefSeq"/>
        </authorList>
    </citation>
    <scope>IDENTIFICATION</scope>
    <source>
        <strain evidence="9">CBS 781.70</strain>
    </source>
</reference>
<evidence type="ECO:0000259" key="5">
    <source>
        <dbReference type="Pfam" id="PF24519"/>
    </source>
</evidence>
<feature type="region of interest" description="Disordered" evidence="1">
    <location>
        <begin position="913"/>
        <end position="944"/>
    </location>
</feature>
<dbReference type="EMBL" id="ML975162">
    <property type="protein sequence ID" value="KAF1811191.1"/>
    <property type="molecule type" value="Genomic_DNA"/>
</dbReference>
<dbReference type="Pfam" id="PF24527">
    <property type="entry name" value="Ig-like_Pom152_9"/>
    <property type="match status" value="1"/>
</dbReference>
<dbReference type="PANTHER" id="PTHR28206">
    <property type="entry name" value="NUCLEOPORIN POM152"/>
    <property type="match status" value="1"/>
</dbReference>
<evidence type="ECO:0000313" key="8">
    <source>
        <dbReference type="Proteomes" id="UP000504638"/>
    </source>
</evidence>
<evidence type="ECO:0000256" key="1">
    <source>
        <dbReference type="SAM" id="MobiDB-lite"/>
    </source>
</evidence>
<evidence type="ECO:0000313" key="9">
    <source>
        <dbReference type="RefSeq" id="XP_033532822.1"/>
    </source>
</evidence>
<organism evidence="7">
    <name type="scientific">Eremomyces bilateralis CBS 781.70</name>
    <dbReference type="NCBI Taxonomy" id="1392243"/>
    <lineage>
        <taxon>Eukaryota</taxon>
        <taxon>Fungi</taxon>
        <taxon>Dikarya</taxon>
        <taxon>Ascomycota</taxon>
        <taxon>Pezizomycotina</taxon>
        <taxon>Dothideomycetes</taxon>
        <taxon>Dothideomycetes incertae sedis</taxon>
        <taxon>Eremomycetales</taxon>
        <taxon>Eremomycetaceae</taxon>
        <taxon>Eremomyces</taxon>
    </lineage>
</organism>
<dbReference type="GeneID" id="54418174"/>
<name>A0A6G1FZT6_9PEZI</name>
<dbReference type="GO" id="GO:0006606">
    <property type="term" value="P:protein import into nucleus"/>
    <property type="evidence" value="ECO:0007669"/>
    <property type="project" value="TreeGrafter"/>
</dbReference>